<dbReference type="EMBL" id="CH476645">
    <property type="protein sequence ID" value="EDN98579.1"/>
    <property type="molecule type" value="Genomic_DNA"/>
</dbReference>
<protein>
    <submittedName>
        <fullName evidence="2">Uncharacterized protein</fullName>
    </submittedName>
</protein>
<evidence type="ECO:0000313" key="2">
    <source>
        <dbReference type="EMBL" id="EDN98579.1"/>
    </source>
</evidence>
<proteinExistence type="predicted"/>
<accession>A7F758</accession>
<name>A7F758_SCLS1</name>
<feature type="compositionally biased region" description="Low complexity" evidence="1">
    <location>
        <begin position="46"/>
        <end position="68"/>
    </location>
</feature>
<feature type="region of interest" description="Disordered" evidence="1">
    <location>
        <begin position="14"/>
        <end position="68"/>
    </location>
</feature>
<dbReference type="KEGG" id="ssl:SS1G_13438"/>
<feature type="compositionally biased region" description="Basic and acidic residues" evidence="1">
    <location>
        <begin position="33"/>
        <end position="44"/>
    </location>
</feature>
<dbReference type="AlphaFoldDB" id="A7F758"/>
<evidence type="ECO:0000256" key="1">
    <source>
        <dbReference type="SAM" id="MobiDB-lite"/>
    </source>
</evidence>
<evidence type="ECO:0000313" key="3">
    <source>
        <dbReference type="Proteomes" id="UP000001312"/>
    </source>
</evidence>
<dbReference type="RefSeq" id="XP_001585554.1">
    <property type="nucleotide sequence ID" value="XM_001585504.1"/>
</dbReference>
<organism evidence="2 3">
    <name type="scientific">Sclerotinia sclerotiorum (strain ATCC 18683 / 1980 / Ss-1)</name>
    <name type="common">White mold</name>
    <name type="synonym">Whetzelinia sclerotiorum</name>
    <dbReference type="NCBI Taxonomy" id="665079"/>
    <lineage>
        <taxon>Eukaryota</taxon>
        <taxon>Fungi</taxon>
        <taxon>Dikarya</taxon>
        <taxon>Ascomycota</taxon>
        <taxon>Pezizomycotina</taxon>
        <taxon>Leotiomycetes</taxon>
        <taxon>Helotiales</taxon>
        <taxon>Sclerotiniaceae</taxon>
        <taxon>Sclerotinia</taxon>
    </lineage>
</organism>
<gene>
    <name evidence="2" type="ORF">SS1G_13438</name>
</gene>
<dbReference type="HOGENOM" id="CLU_2795512_0_0_1"/>
<dbReference type="Proteomes" id="UP000001312">
    <property type="component" value="Unassembled WGS sequence"/>
</dbReference>
<dbReference type="GeneID" id="5481596"/>
<dbReference type="InParanoid" id="A7F758"/>
<reference evidence="3" key="1">
    <citation type="journal article" date="2011" name="PLoS Genet.">
        <title>Genomic analysis of the necrotrophic fungal pathogens Sclerotinia sclerotiorum and Botrytis cinerea.</title>
        <authorList>
            <person name="Amselem J."/>
            <person name="Cuomo C.A."/>
            <person name="van Kan J.A."/>
            <person name="Viaud M."/>
            <person name="Benito E.P."/>
            <person name="Couloux A."/>
            <person name="Coutinho P.M."/>
            <person name="de Vries R.P."/>
            <person name="Dyer P.S."/>
            <person name="Fillinger S."/>
            <person name="Fournier E."/>
            <person name="Gout L."/>
            <person name="Hahn M."/>
            <person name="Kohn L."/>
            <person name="Lapalu N."/>
            <person name="Plummer K.M."/>
            <person name="Pradier J.M."/>
            <person name="Quevillon E."/>
            <person name="Sharon A."/>
            <person name="Simon A."/>
            <person name="ten Have A."/>
            <person name="Tudzynski B."/>
            <person name="Tudzynski P."/>
            <person name="Wincker P."/>
            <person name="Andrew M."/>
            <person name="Anthouard V."/>
            <person name="Beever R.E."/>
            <person name="Beffa R."/>
            <person name="Benoit I."/>
            <person name="Bouzid O."/>
            <person name="Brault B."/>
            <person name="Chen Z."/>
            <person name="Choquer M."/>
            <person name="Collemare J."/>
            <person name="Cotton P."/>
            <person name="Danchin E.G."/>
            <person name="Da Silva C."/>
            <person name="Gautier A."/>
            <person name="Giraud C."/>
            <person name="Giraud T."/>
            <person name="Gonzalez C."/>
            <person name="Grossetete S."/>
            <person name="Guldener U."/>
            <person name="Henrissat B."/>
            <person name="Howlett B.J."/>
            <person name="Kodira C."/>
            <person name="Kretschmer M."/>
            <person name="Lappartient A."/>
            <person name="Leroch M."/>
            <person name="Levis C."/>
            <person name="Mauceli E."/>
            <person name="Neuveglise C."/>
            <person name="Oeser B."/>
            <person name="Pearson M."/>
            <person name="Poulain J."/>
            <person name="Poussereau N."/>
            <person name="Quesneville H."/>
            <person name="Rascle C."/>
            <person name="Schumacher J."/>
            <person name="Segurens B."/>
            <person name="Sexton A."/>
            <person name="Silva E."/>
            <person name="Sirven C."/>
            <person name="Soanes D.M."/>
            <person name="Talbot N.J."/>
            <person name="Templeton M."/>
            <person name="Yandava C."/>
            <person name="Yarden O."/>
            <person name="Zeng Q."/>
            <person name="Rollins J.A."/>
            <person name="Lebrun M.H."/>
            <person name="Dickman M."/>
        </authorList>
    </citation>
    <scope>NUCLEOTIDE SEQUENCE [LARGE SCALE GENOMIC DNA]</scope>
    <source>
        <strain evidence="3">ATCC 18683 / 1980 / Ss-1</strain>
    </source>
</reference>
<keyword evidence="3" id="KW-1185">Reference proteome</keyword>
<sequence length="68" mass="7141">MCVVIDGDWCGYVVRPGKKGGEGKEGRGRKRREGKEKKGGEGNEGKGILLRGLPSRSRGSALGSRGGL</sequence>